<sequence length="121" mass="12270">MTTASASASAASAPAPAKRGFRTFGRSGWAIAVVAAFFYSYHLWGGIANLVGVVAAFAGLGVELSAEIWALVIGYAVAPLVVYVAALLVGRTLSNLARILVFAVGFTVVAVISLDLVALAG</sequence>
<keyword evidence="1" id="KW-0812">Transmembrane</keyword>
<accession>A0ABP5QPD0</accession>
<keyword evidence="3" id="KW-1185">Reference proteome</keyword>
<feature type="transmembrane region" description="Helical" evidence="1">
    <location>
        <begin position="68"/>
        <end position="89"/>
    </location>
</feature>
<dbReference type="Proteomes" id="UP001500929">
    <property type="component" value="Unassembled WGS sequence"/>
</dbReference>
<evidence type="ECO:0008006" key="4">
    <source>
        <dbReference type="Google" id="ProtNLM"/>
    </source>
</evidence>
<organism evidence="2 3">
    <name type="scientific">Herbiconiux moechotypicola</name>
    <dbReference type="NCBI Taxonomy" id="637393"/>
    <lineage>
        <taxon>Bacteria</taxon>
        <taxon>Bacillati</taxon>
        <taxon>Actinomycetota</taxon>
        <taxon>Actinomycetes</taxon>
        <taxon>Micrococcales</taxon>
        <taxon>Microbacteriaceae</taxon>
        <taxon>Herbiconiux</taxon>
    </lineage>
</organism>
<dbReference type="RefSeq" id="WP_259480518.1">
    <property type="nucleotide sequence ID" value="NZ_BAAAQY010000009.1"/>
</dbReference>
<evidence type="ECO:0000256" key="1">
    <source>
        <dbReference type="SAM" id="Phobius"/>
    </source>
</evidence>
<name>A0ABP5QPD0_9MICO</name>
<feature type="transmembrane region" description="Helical" evidence="1">
    <location>
        <begin position="96"/>
        <end position="120"/>
    </location>
</feature>
<keyword evidence="1" id="KW-1133">Transmembrane helix</keyword>
<comment type="caution">
    <text evidence="2">The sequence shown here is derived from an EMBL/GenBank/DDBJ whole genome shotgun (WGS) entry which is preliminary data.</text>
</comment>
<reference evidence="3" key="1">
    <citation type="journal article" date="2019" name="Int. J. Syst. Evol. Microbiol.">
        <title>The Global Catalogue of Microorganisms (GCM) 10K type strain sequencing project: providing services to taxonomists for standard genome sequencing and annotation.</title>
        <authorList>
            <consortium name="The Broad Institute Genomics Platform"/>
            <consortium name="The Broad Institute Genome Sequencing Center for Infectious Disease"/>
            <person name="Wu L."/>
            <person name="Ma J."/>
        </authorList>
    </citation>
    <scope>NUCLEOTIDE SEQUENCE [LARGE SCALE GENOMIC DNA]</scope>
    <source>
        <strain evidence="3">JCM 16117</strain>
    </source>
</reference>
<feature type="transmembrane region" description="Helical" evidence="1">
    <location>
        <begin position="29"/>
        <end position="62"/>
    </location>
</feature>
<proteinExistence type="predicted"/>
<evidence type="ECO:0000313" key="2">
    <source>
        <dbReference type="EMBL" id="GAA2241681.1"/>
    </source>
</evidence>
<keyword evidence="1" id="KW-0472">Membrane</keyword>
<evidence type="ECO:0000313" key="3">
    <source>
        <dbReference type="Proteomes" id="UP001500929"/>
    </source>
</evidence>
<dbReference type="EMBL" id="BAAAQY010000009">
    <property type="protein sequence ID" value="GAA2241681.1"/>
    <property type="molecule type" value="Genomic_DNA"/>
</dbReference>
<protein>
    <recommendedName>
        <fullName evidence="4">Bacitracin resistance protein</fullName>
    </recommendedName>
</protein>
<gene>
    <name evidence="2" type="ORF">GCM10009851_28790</name>
</gene>